<evidence type="ECO:0000256" key="4">
    <source>
        <dbReference type="ARBA" id="ARBA00023136"/>
    </source>
</evidence>
<feature type="transmembrane region" description="Helical" evidence="6">
    <location>
        <begin position="7"/>
        <end position="23"/>
    </location>
</feature>
<keyword evidence="2 6" id="KW-0812">Transmembrane</keyword>
<protein>
    <submittedName>
        <fullName evidence="7">Holin family protein</fullName>
    </submittedName>
</protein>
<evidence type="ECO:0000256" key="3">
    <source>
        <dbReference type="ARBA" id="ARBA00022989"/>
    </source>
</evidence>
<name>A0AB39HJQ6_9BACI</name>
<organism evidence="7">
    <name type="scientific">Ornithinibacillus sp. 4-3</name>
    <dbReference type="NCBI Taxonomy" id="3231488"/>
    <lineage>
        <taxon>Bacteria</taxon>
        <taxon>Bacillati</taxon>
        <taxon>Bacillota</taxon>
        <taxon>Bacilli</taxon>
        <taxon>Bacillales</taxon>
        <taxon>Bacillaceae</taxon>
        <taxon>Ornithinibacillus</taxon>
    </lineage>
</organism>
<keyword evidence="3 6" id="KW-1133">Transmembrane helix</keyword>
<evidence type="ECO:0000256" key="5">
    <source>
        <dbReference type="ARBA" id="ARBA00023600"/>
    </source>
</evidence>
<dbReference type="EMBL" id="CP162599">
    <property type="protein sequence ID" value="XDK31632.1"/>
    <property type="molecule type" value="Genomic_DNA"/>
</dbReference>
<feature type="transmembrane region" description="Helical" evidence="6">
    <location>
        <begin position="29"/>
        <end position="48"/>
    </location>
</feature>
<dbReference type="GO" id="GO:0016020">
    <property type="term" value="C:membrane"/>
    <property type="evidence" value="ECO:0007669"/>
    <property type="project" value="UniProtKB-SubCell"/>
</dbReference>
<dbReference type="Pfam" id="PF05105">
    <property type="entry name" value="Phage_holin_4_1"/>
    <property type="match status" value="1"/>
</dbReference>
<keyword evidence="4 6" id="KW-0472">Membrane</keyword>
<dbReference type="AlphaFoldDB" id="A0AB39HJQ6"/>
<evidence type="ECO:0000256" key="1">
    <source>
        <dbReference type="ARBA" id="ARBA00004141"/>
    </source>
</evidence>
<accession>A0AB39HJQ6</accession>
<dbReference type="RefSeq" id="WP_368652358.1">
    <property type="nucleotide sequence ID" value="NZ_CP162599.1"/>
</dbReference>
<reference evidence="7" key="1">
    <citation type="submission" date="2024-07" db="EMBL/GenBank/DDBJ databases">
        <title>Halotolerant mesophilic bacterium Ornithinibacillus sp. 4-3, sp. nov., isolated from soil.</title>
        <authorList>
            <person name="Sidarenka A.V."/>
            <person name="Guliayeva D.E."/>
            <person name="Leanovich S.I."/>
            <person name="Hileuskaya K.S."/>
            <person name="Akhremchuk A.E."/>
            <person name="Sikolenko M.A."/>
            <person name="Valentovich L.N."/>
        </authorList>
    </citation>
    <scope>NUCLEOTIDE SEQUENCE</scope>
    <source>
        <strain evidence="7">4-3</strain>
    </source>
</reference>
<sequence length="132" mass="14046">METVIKTGIAVIGAIVTFLLGGWSPLLQVLVIFIIADYVLGVLVAASYGKLSSKIGFRGIAKKVIILALVAVAYSIDTIMGDGTFIRDAVIFFYLANELLSILETVGKTNLPVPDVLKKAVETLNSKSKSSD</sequence>
<evidence type="ECO:0000256" key="2">
    <source>
        <dbReference type="ARBA" id="ARBA00022692"/>
    </source>
</evidence>
<feature type="transmembrane region" description="Helical" evidence="6">
    <location>
        <begin position="60"/>
        <end position="76"/>
    </location>
</feature>
<gene>
    <name evidence="7" type="ORF">AB4Y30_11405</name>
</gene>
<evidence type="ECO:0000256" key="6">
    <source>
        <dbReference type="SAM" id="Phobius"/>
    </source>
</evidence>
<evidence type="ECO:0000313" key="7">
    <source>
        <dbReference type="EMBL" id="XDK31632.1"/>
    </source>
</evidence>
<dbReference type="NCBIfam" id="TIGR01593">
    <property type="entry name" value="holin_tox_secr"/>
    <property type="match status" value="1"/>
</dbReference>
<comment type="similarity">
    <text evidence="5">Belongs to the bacteriophage holin family. Cp-1 holin subfamily.</text>
</comment>
<dbReference type="InterPro" id="IPR006480">
    <property type="entry name" value="Phage_holin_4_1"/>
</dbReference>
<proteinExistence type="inferred from homology"/>
<comment type="subcellular location">
    <subcellularLocation>
        <location evidence="1">Membrane</location>
        <topology evidence="1">Multi-pass membrane protein</topology>
    </subcellularLocation>
</comment>